<dbReference type="Pfam" id="PF07992">
    <property type="entry name" value="Pyr_redox_2"/>
    <property type="match status" value="1"/>
</dbReference>
<keyword evidence="3" id="KW-0285">Flavoprotein</keyword>
<sequence>MKHLIIIGNGIAGITTARHVRQQDSTVRITVISAESDHFYSRTALMYIYMGHMTYAHTKPYEDGFWTKNRIDLLRGYVEQVDTSGKRIRLADGQWLNYDVLVLATGSVSTTFDWPGLSASGVQGLYGLPDLERMEQFTQNIDRAVVVGGGLIGVELAEMLRSRHIGVTMLVRDPHYWSSTLPAEEGKLVGRHLLRHGVDLRLETELKEIQARPDAADPSGRVRAVVTNTGEEISCQFVGLGIGVTPNVAFLKNSGVELGKGILVNEYFETNVADVYAIGDCNEFRQPILGTDGALRKPIEQIWYTGRMHGETLARTLCGSRTAYRPGVFFNSAKFFDIEYQTYGTLNAQLTDDEQTYYWEHPSGEQCLRINYRTTDQSVVGIHALGIRLRQAVCDRWIQDRTPFPNVVSQLRQADFNPEFSESFTDQLTGHAPARSPDRRKGWFHRLFSATH</sequence>
<dbReference type="PRINTS" id="PR00411">
    <property type="entry name" value="PNDRDTASEI"/>
</dbReference>
<proteinExistence type="inferred from homology"/>
<comment type="cofactor">
    <cofactor evidence="1">
        <name>FAD</name>
        <dbReference type="ChEBI" id="CHEBI:57692"/>
    </cofactor>
</comment>
<gene>
    <name evidence="6" type="ORF">GK108_22870</name>
</gene>
<accession>A0A6L9LB19</accession>
<evidence type="ECO:0000256" key="3">
    <source>
        <dbReference type="ARBA" id="ARBA00022630"/>
    </source>
</evidence>
<name>A0A6L9LB19_9BACT</name>
<comment type="similarity">
    <text evidence="2">Belongs to the FAD-dependent oxidoreductase family.</text>
</comment>
<dbReference type="PRINTS" id="PR00368">
    <property type="entry name" value="FADPNR"/>
</dbReference>
<dbReference type="GO" id="GO:0016491">
    <property type="term" value="F:oxidoreductase activity"/>
    <property type="evidence" value="ECO:0007669"/>
    <property type="project" value="InterPro"/>
</dbReference>
<evidence type="ECO:0000256" key="4">
    <source>
        <dbReference type="ARBA" id="ARBA00022827"/>
    </source>
</evidence>
<evidence type="ECO:0000259" key="5">
    <source>
        <dbReference type="Pfam" id="PF07992"/>
    </source>
</evidence>
<dbReference type="PANTHER" id="PTHR43429:SF3">
    <property type="entry name" value="NITRITE REDUCTASE [NAD(P)H]"/>
    <property type="match status" value="1"/>
</dbReference>
<reference evidence="6 7" key="1">
    <citation type="submission" date="2020-02" db="EMBL/GenBank/DDBJ databases">
        <title>Draft genome sequence of two Spirosoma agri KCTC 52727 and Spirosoma terrae KCTC 52035.</title>
        <authorList>
            <person name="Rojas J."/>
            <person name="Ambika Manirajan B."/>
            <person name="Suarez C."/>
            <person name="Ratering S."/>
            <person name="Schnell S."/>
        </authorList>
    </citation>
    <scope>NUCLEOTIDE SEQUENCE [LARGE SCALE GENOMIC DNA]</scope>
    <source>
        <strain evidence="6 7">KCTC 52035</strain>
    </source>
</reference>
<dbReference type="Gene3D" id="3.50.50.60">
    <property type="entry name" value="FAD/NAD(P)-binding domain"/>
    <property type="match status" value="2"/>
</dbReference>
<dbReference type="AlphaFoldDB" id="A0A6L9LB19"/>
<dbReference type="InterPro" id="IPR023753">
    <property type="entry name" value="FAD/NAD-binding_dom"/>
</dbReference>
<dbReference type="RefSeq" id="WP_163953508.1">
    <property type="nucleotide sequence ID" value="NZ_JAAFZH010000013.1"/>
</dbReference>
<dbReference type="InterPro" id="IPR036188">
    <property type="entry name" value="FAD/NAD-bd_sf"/>
</dbReference>
<evidence type="ECO:0000313" key="6">
    <source>
        <dbReference type="EMBL" id="NDU97745.1"/>
    </source>
</evidence>
<evidence type="ECO:0000313" key="7">
    <source>
        <dbReference type="Proteomes" id="UP000474175"/>
    </source>
</evidence>
<dbReference type="Proteomes" id="UP000474175">
    <property type="component" value="Unassembled WGS sequence"/>
</dbReference>
<protein>
    <submittedName>
        <fullName evidence="6">FAD-dependent oxidoreductase</fullName>
    </submittedName>
</protein>
<evidence type="ECO:0000256" key="2">
    <source>
        <dbReference type="ARBA" id="ARBA00006442"/>
    </source>
</evidence>
<dbReference type="PANTHER" id="PTHR43429">
    <property type="entry name" value="PYRIDINE NUCLEOTIDE-DISULFIDE OXIDOREDUCTASE DOMAIN-CONTAINING"/>
    <property type="match status" value="1"/>
</dbReference>
<comment type="caution">
    <text evidence="6">The sequence shown here is derived from an EMBL/GenBank/DDBJ whole genome shotgun (WGS) entry which is preliminary data.</text>
</comment>
<keyword evidence="4" id="KW-0274">FAD</keyword>
<dbReference type="EMBL" id="JAAFZH010000013">
    <property type="protein sequence ID" value="NDU97745.1"/>
    <property type="molecule type" value="Genomic_DNA"/>
</dbReference>
<feature type="domain" description="FAD/NAD(P)-binding" evidence="5">
    <location>
        <begin position="3"/>
        <end position="286"/>
    </location>
</feature>
<evidence type="ECO:0000256" key="1">
    <source>
        <dbReference type="ARBA" id="ARBA00001974"/>
    </source>
</evidence>
<dbReference type="InterPro" id="IPR050260">
    <property type="entry name" value="FAD-bd_OxRdtase"/>
</dbReference>
<dbReference type="SUPFAM" id="SSF51905">
    <property type="entry name" value="FAD/NAD(P)-binding domain"/>
    <property type="match status" value="2"/>
</dbReference>
<keyword evidence="7" id="KW-1185">Reference proteome</keyword>
<organism evidence="6 7">
    <name type="scientific">Spirosoma terrae</name>
    <dbReference type="NCBI Taxonomy" id="1968276"/>
    <lineage>
        <taxon>Bacteria</taxon>
        <taxon>Pseudomonadati</taxon>
        <taxon>Bacteroidota</taxon>
        <taxon>Cytophagia</taxon>
        <taxon>Cytophagales</taxon>
        <taxon>Cytophagaceae</taxon>
        <taxon>Spirosoma</taxon>
    </lineage>
</organism>